<feature type="compositionally biased region" description="Polar residues" evidence="1">
    <location>
        <begin position="44"/>
        <end position="53"/>
    </location>
</feature>
<evidence type="ECO:0000259" key="2">
    <source>
        <dbReference type="PROSITE" id="PS50042"/>
    </source>
</evidence>
<reference evidence="3 4" key="1">
    <citation type="journal article" date="2023" name="Commun. Biol.">
        <title>Genome analysis of Parmales, the sister group of diatoms, reveals the evolutionary specialization of diatoms from phago-mixotrophs to photoautotrophs.</title>
        <authorList>
            <person name="Ban H."/>
            <person name="Sato S."/>
            <person name="Yoshikawa S."/>
            <person name="Yamada K."/>
            <person name="Nakamura Y."/>
            <person name="Ichinomiya M."/>
            <person name="Sato N."/>
            <person name="Blanc-Mathieu R."/>
            <person name="Endo H."/>
            <person name="Kuwata A."/>
            <person name="Ogata H."/>
        </authorList>
    </citation>
    <scope>NUCLEOTIDE SEQUENCE [LARGE SCALE GENOMIC DNA]</scope>
</reference>
<dbReference type="PRINTS" id="PR00103">
    <property type="entry name" value="CAMPKINASE"/>
</dbReference>
<comment type="caution">
    <text evidence="3">The sequence shown here is derived from an EMBL/GenBank/DDBJ whole genome shotgun (WGS) entry which is preliminary data.</text>
</comment>
<dbReference type="PANTHER" id="PTHR23011:SF28">
    <property type="entry name" value="CYCLIC NUCLEOTIDE-BINDING DOMAIN CONTAINING PROTEIN"/>
    <property type="match status" value="1"/>
</dbReference>
<feature type="region of interest" description="Disordered" evidence="1">
    <location>
        <begin position="631"/>
        <end position="766"/>
    </location>
</feature>
<dbReference type="PANTHER" id="PTHR23011">
    <property type="entry name" value="CYCLIC NUCLEOTIDE-BINDING DOMAIN CONTAINING PROTEIN"/>
    <property type="match status" value="1"/>
</dbReference>
<evidence type="ECO:0000313" key="3">
    <source>
        <dbReference type="EMBL" id="GMI38755.1"/>
    </source>
</evidence>
<feature type="domain" description="Cyclic nucleotide-binding" evidence="2">
    <location>
        <begin position="146"/>
        <end position="251"/>
    </location>
</feature>
<organism evidence="3 4">
    <name type="scientific">Tetraparma gracilis</name>
    <dbReference type="NCBI Taxonomy" id="2962635"/>
    <lineage>
        <taxon>Eukaryota</taxon>
        <taxon>Sar</taxon>
        <taxon>Stramenopiles</taxon>
        <taxon>Ochrophyta</taxon>
        <taxon>Bolidophyceae</taxon>
        <taxon>Parmales</taxon>
        <taxon>Triparmaceae</taxon>
        <taxon>Tetraparma</taxon>
    </lineage>
</organism>
<feature type="compositionally biased region" description="Basic and acidic residues" evidence="1">
    <location>
        <begin position="703"/>
        <end position="718"/>
    </location>
</feature>
<keyword evidence="4" id="KW-1185">Reference proteome</keyword>
<accession>A0ABQ6N225</accession>
<dbReference type="InterPro" id="IPR000595">
    <property type="entry name" value="cNMP-bd_dom"/>
</dbReference>
<evidence type="ECO:0000313" key="4">
    <source>
        <dbReference type="Proteomes" id="UP001165060"/>
    </source>
</evidence>
<sequence>MGRESPRSDQGAALKGLLTDKAALIEHFSKKHSLLETANGRRGSVTNMSSGSPASGGVGTRTIKLDGQSPTQSRITKNMAKLKKHVKKVGKAAMLLEMMKPSMITHKKGAKPANYDACKAVLGKSQYLRTRGECEKLLGLVKNVKFFKTLKSDAQLELCKVMNHMDVAWARQTIMQQGDPGSTFYVILVGSFYVQIKVSDSKNLKTVAHLQPGDSFGEAALISDNPRNATVVSAEPSELLVIEKADYERVIKKLHVDELNKKAAFVRRIPAFQTFSEEIIQDLASRVFFEKIPIHTAVWKQGDAVDPMKYLMIMQHGEIHVMKDFRVKKKKKKAAFAAAAADSGIGDAVSPVNTGRRGNIGAIHSGRMSTTINSLKTQRTKVAGAESDVNFIKKRADLCILGPSAAFLERSMLESSSQTNMEDLAANMEEKIMSESGGETRGCTLVSGCCCEVAWLSKHVFNQLTHYGTTRVALDMKSKEVLVAQQLAAMSKDAAKLMANLSEWILEYPSEKELVLLYAEDKLWKEFKENVVLNAKLESNTKRAQKMREQDEDDIIAKIREAKYGDHPLNCDLKLPFRKPVDLLPMSVNTDIRAPEFGLAPTQLLYTQVAKNLIPHTLADKVDVDSAKTFGYVSPNVSPRKDEEGGKGGAGGKEKEGALSPRPPRGTQGRGTNGRSAKGGKEDEARTPRGTHHGSAHHKHKHTIEFAADKKEEQHRSPGEVTEAILKRGSRTTVIDSGHGKKGGAKQHHRHISLKNEGTAAEVHKQHKKELLMAATA</sequence>
<feature type="region of interest" description="Disordered" evidence="1">
    <location>
        <begin position="39"/>
        <end position="71"/>
    </location>
</feature>
<gene>
    <name evidence="3" type="ORF">TeGR_g1303</name>
</gene>
<dbReference type="Gene3D" id="2.60.120.10">
    <property type="entry name" value="Jelly Rolls"/>
    <property type="match status" value="2"/>
</dbReference>
<dbReference type="InterPro" id="IPR018490">
    <property type="entry name" value="cNMP-bd_dom_sf"/>
</dbReference>
<feature type="compositionally biased region" description="Basic and acidic residues" evidence="1">
    <location>
        <begin position="639"/>
        <end position="657"/>
    </location>
</feature>
<dbReference type="InterPro" id="IPR014710">
    <property type="entry name" value="RmlC-like_jellyroll"/>
</dbReference>
<dbReference type="Proteomes" id="UP001165060">
    <property type="component" value="Unassembled WGS sequence"/>
</dbReference>
<protein>
    <recommendedName>
        <fullName evidence="2">Cyclic nucleotide-binding domain-containing protein</fullName>
    </recommendedName>
</protein>
<name>A0ABQ6N225_9STRA</name>
<evidence type="ECO:0000256" key="1">
    <source>
        <dbReference type="SAM" id="MobiDB-lite"/>
    </source>
</evidence>
<dbReference type="SMART" id="SM00100">
    <property type="entry name" value="cNMP"/>
    <property type="match status" value="1"/>
</dbReference>
<dbReference type="SUPFAM" id="SSF51206">
    <property type="entry name" value="cAMP-binding domain-like"/>
    <property type="match status" value="2"/>
</dbReference>
<dbReference type="Pfam" id="PF00027">
    <property type="entry name" value="cNMP_binding"/>
    <property type="match status" value="1"/>
</dbReference>
<feature type="compositionally biased region" description="Basic residues" evidence="1">
    <location>
        <begin position="689"/>
        <end position="702"/>
    </location>
</feature>
<dbReference type="CDD" id="cd00038">
    <property type="entry name" value="CAP_ED"/>
    <property type="match status" value="1"/>
</dbReference>
<dbReference type="EMBL" id="BRYB01003561">
    <property type="protein sequence ID" value="GMI38755.1"/>
    <property type="molecule type" value="Genomic_DNA"/>
</dbReference>
<proteinExistence type="predicted"/>
<dbReference type="PROSITE" id="PS50042">
    <property type="entry name" value="CNMP_BINDING_3"/>
    <property type="match status" value="1"/>
</dbReference>
<feature type="compositionally biased region" description="Basic residues" evidence="1">
    <location>
        <begin position="740"/>
        <end position="753"/>
    </location>
</feature>